<dbReference type="Gene3D" id="3.20.80.10">
    <property type="entry name" value="Regulatory factor, effector binding domain"/>
    <property type="match status" value="1"/>
</dbReference>
<evidence type="ECO:0000259" key="1">
    <source>
        <dbReference type="SMART" id="SM00860"/>
    </source>
</evidence>
<dbReference type="PANTHER" id="PTHR47432:SF1">
    <property type="entry name" value="CELL WALL ASSEMBLY REGULATOR SMI1"/>
    <property type="match status" value="1"/>
</dbReference>
<accession>A0A402A8F6</accession>
<dbReference type="RefSeq" id="WP_126582902.1">
    <property type="nucleotide sequence ID" value="NZ_BIFR01000002.1"/>
</dbReference>
<comment type="caution">
    <text evidence="2">The sequence shown here is derived from an EMBL/GenBank/DDBJ whole genome shotgun (WGS) entry which is preliminary data.</text>
</comment>
<dbReference type="SMART" id="SM00860">
    <property type="entry name" value="SMI1_KNR4"/>
    <property type="match status" value="1"/>
</dbReference>
<dbReference type="InterPro" id="IPR037883">
    <property type="entry name" value="Knr4/Smi1-like_sf"/>
</dbReference>
<dbReference type="Proteomes" id="UP000287352">
    <property type="component" value="Unassembled WGS sequence"/>
</dbReference>
<organism evidence="2 3">
    <name type="scientific">Tengunoibacter tsumagoiensis</name>
    <dbReference type="NCBI Taxonomy" id="2014871"/>
    <lineage>
        <taxon>Bacteria</taxon>
        <taxon>Bacillati</taxon>
        <taxon>Chloroflexota</taxon>
        <taxon>Ktedonobacteria</taxon>
        <taxon>Ktedonobacterales</taxon>
        <taxon>Dictyobacteraceae</taxon>
        <taxon>Tengunoibacter</taxon>
    </lineage>
</organism>
<gene>
    <name evidence="2" type="ORF">KTT_52960</name>
</gene>
<dbReference type="InterPro" id="IPR018958">
    <property type="entry name" value="Knr4/Smi1-like_dom"/>
</dbReference>
<dbReference type="InterPro" id="IPR051873">
    <property type="entry name" value="KNR4/SMI1_regulator"/>
</dbReference>
<dbReference type="Gene3D" id="3.40.1580.10">
    <property type="entry name" value="SMI1/KNR4-like"/>
    <property type="match status" value="1"/>
</dbReference>
<dbReference type="PANTHER" id="PTHR47432">
    <property type="entry name" value="CELL WALL ASSEMBLY REGULATOR SMI1"/>
    <property type="match status" value="1"/>
</dbReference>
<dbReference type="Pfam" id="PF09346">
    <property type="entry name" value="SMI1_KNR4"/>
    <property type="match status" value="1"/>
</dbReference>
<name>A0A402A8F6_9CHLR</name>
<keyword evidence="3" id="KW-1185">Reference proteome</keyword>
<dbReference type="InterPro" id="IPR011256">
    <property type="entry name" value="Reg_factor_effector_dom_sf"/>
</dbReference>
<dbReference type="OrthoDB" id="148653at2"/>
<proteinExistence type="predicted"/>
<protein>
    <recommendedName>
        <fullName evidence="1">Knr4/Smi1-like domain-containing protein</fullName>
    </recommendedName>
</protein>
<sequence length="380" mass="42965">MDSIDRLWERIENWLAANAPDIAKALKPGITDEEIREIEAGMGGLIIPEDVKASYRRHNGYSQGSFLMDQSILYDLSGMFQGQIGWEDRLGYDLIRKPEYLSGPIQPVWWHPAWLTLTGDGAGNHWCIDLAPAAGGQVGQIISFDHEVGPTRVLATSFHELLATFADQLEAGTYVMNGDNLTKPENIWRPEHRTRSNWGRVRERGHSAAPMISTHTMIPESSFAESINTLYGEVRAFLERQGIQPLIEFVMMVYVHYEKKSNHQLALEVGIVVEEARSDDPRMHVGTFPEGISATLPQICHRRLERIVVSEEVDREVMGPADLRLVAEEGFEALEKWSINKQKSLAGLPWVTFWVNPQDSQDVPVKETVAHLEVHRLLKK</sequence>
<dbReference type="EMBL" id="BIFR01000002">
    <property type="protein sequence ID" value="GCE15437.1"/>
    <property type="molecule type" value="Genomic_DNA"/>
</dbReference>
<dbReference type="AlphaFoldDB" id="A0A402A8F6"/>
<reference evidence="3" key="1">
    <citation type="submission" date="2018-12" db="EMBL/GenBank/DDBJ databases">
        <title>Tengunoibacter tsumagoiensis gen. nov., sp. nov., Dictyobacter kobayashii sp. nov., D. alpinus sp. nov., and D. joshuensis sp. nov. and description of Dictyobacteraceae fam. nov. within the order Ktedonobacterales isolated from Tengu-no-mugimeshi.</title>
        <authorList>
            <person name="Wang C.M."/>
            <person name="Zheng Y."/>
            <person name="Sakai Y."/>
            <person name="Toyoda A."/>
            <person name="Minakuchi Y."/>
            <person name="Abe K."/>
            <person name="Yokota A."/>
            <person name="Yabe S."/>
        </authorList>
    </citation>
    <scope>NUCLEOTIDE SEQUENCE [LARGE SCALE GENOMIC DNA]</scope>
    <source>
        <strain evidence="3">Uno3</strain>
    </source>
</reference>
<evidence type="ECO:0000313" key="3">
    <source>
        <dbReference type="Proteomes" id="UP000287352"/>
    </source>
</evidence>
<feature type="domain" description="Knr4/Smi1-like" evidence="1">
    <location>
        <begin position="29"/>
        <end position="168"/>
    </location>
</feature>
<dbReference type="SUPFAM" id="SSF160631">
    <property type="entry name" value="SMI1/KNR4-like"/>
    <property type="match status" value="1"/>
</dbReference>
<evidence type="ECO:0000313" key="2">
    <source>
        <dbReference type="EMBL" id="GCE15437.1"/>
    </source>
</evidence>